<gene>
    <name evidence="3" type="ORF">KI688_009275</name>
</gene>
<dbReference type="GO" id="GO:0005634">
    <property type="term" value="C:nucleus"/>
    <property type="evidence" value="ECO:0007669"/>
    <property type="project" value="TreeGrafter"/>
</dbReference>
<feature type="region of interest" description="Disordered" evidence="2">
    <location>
        <begin position="1"/>
        <end position="78"/>
    </location>
</feature>
<reference evidence="3" key="1">
    <citation type="submission" date="2021-06" db="EMBL/GenBank/DDBJ databases">
        <title>Genome Sequence of Mortierella hyaline Strain SCG-10, a Cold-Adapted, Nitrate-Reducing Fungus Isolated from Soil in Minnesota, USA.</title>
        <authorList>
            <person name="Aldossari N."/>
        </authorList>
    </citation>
    <scope>NUCLEOTIDE SEQUENCE</scope>
    <source>
        <strain evidence="3">SCG-10</strain>
    </source>
</reference>
<dbReference type="PANTHER" id="PTHR19424:SF0">
    <property type="entry name" value="HEAT SHOCK FACTOR BINDING PROTEIN 1"/>
    <property type="match status" value="1"/>
</dbReference>
<evidence type="ECO:0008006" key="5">
    <source>
        <dbReference type="Google" id="ProtNLM"/>
    </source>
</evidence>
<comment type="caution">
    <text evidence="3">The sequence shown here is derived from an EMBL/GenBank/DDBJ whole genome shotgun (WGS) entry which is preliminary data.</text>
</comment>
<comment type="similarity">
    <text evidence="1">Belongs to the HSBP1 family.</text>
</comment>
<name>A0A9P7Y0E2_9FUNG</name>
<dbReference type="Proteomes" id="UP000707451">
    <property type="component" value="Unassembled WGS sequence"/>
</dbReference>
<dbReference type="GO" id="GO:0070370">
    <property type="term" value="P:cellular heat acclimation"/>
    <property type="evidence" value="ECO:0007669"/>
    <property type="project" value="TreeGrafter"/>
</dbReference>
<protein>
    <recommendedName>
        <fullName evidence="5">Heat shock factor binding protein 1</fullName>
    </recommendedName>
</protein>
<evidence type="ECO:0000256" key="2">
    <source>
        <dbReference type="SAM" id="MobiDB-lite"/>
    </source>
</evidence>
<dbReference type="GO" id="GO:0003714">
    <property type="term" value="F:transcription corepressor activity"/>
    <property type="evidence" value="ECO:0007669"/>
    <property type="project" value="InterPro"/>
</dbReference>
<evidence type="ECO:0000313" key="3">
    <source>
        <dbReference type="EMBL" id="KAG9069948.1"/>
    </source>
</evidence>
<accession>A0A9P7Y0E2</accession>
<evidence type="ECO:0000313" key="4">
    <source>
        <dbReference type="Proteomes" id="UP000707451"/>
    </source>
</evidence>
<dbReference type="GO" id="GO:0005829">
    <property type="term" value="C:cytosol"/>
    <property type="evidence" value="ECO:0007669"/>
    <property type="project" value="TreeGrafter"/>
</dbReference>
<dbReference type="EMBL" id="JAHRHY010000004">
    <property type="protein sequence ID" value="KAG9069948.1"/>
    <property type="molecule type" value="Genomic_DNA"/>
</dbReference>
<dbReference type="PANTHER" id="PTHR19424">
    <property type="entry name" value="HEAT SHOCK FACTOR BINDING PROTEIN 1"/>
    <property type="match status" value="1"/>
</dbReference>
<organism evidence="3 4">
    <name type="scientific">Linnemannia hyalina</name>
    <dbReference type="NCBI Taxonomy" id="64524"/>
    <lineage>
        <taxon>Eukaryota</taxon>
        <taxon>Fungi</taxon>
        <taxon>Fungi incertae sedis</taxon>
        <taxon>Mucoromycota</taxon>
        <taxon>Mortierellomycotina</taxon>
        <taxon>Mortierellomycetes</taxon>
        <taxon>Mortierellales</taxon>
        <taxon>Mortierellaceae</taxon>
        <taxon>Linnemannia</taxon>
    </lineage>
</organism>
<feature type="compositionally biased region" description="Low complexity" evidence="2">
    <location>
        <begin position="26"/>
        <end position="38"/>
    </location>
</feature>
<proteinExistence type="inferred from homology"/>
<dbReference type="AlphaFoldDB" id="A0A9P7Y0E2"/>
<dbReference type="Pfam" id="PF06825">
    <property type="entry name" value="HSBP1"/>
    <property type="match status" value="1"/>
</dbReference>
<dbReference type="Gene3D" id="1.20.5.430">
    <property type="match status" value="1"/>
</dbReference>
<dbReference type="InterPro" id="IPR009643">
    <property type="entry name" value="HS1-bd"/>
</dbReference>
<evidence type="ECO:0000256" key="1">
    <source>
        <dbReference type="ARBA" id="ARBA00006349"/>
    </source>
</evidence>
<dbReference type="OrthoDB" id="4159489at2759"/>
<feature type="compositionally biased region" description="Low complexity" evidence="2">
    <location>
        <begin position="48"/>
        <end position="63"/>
    </location>
</feature>
<sequence length="139" mass="15211">MMATDSTHDSLSGTAVQLGDDNTGVPSQSQPAPLAQAQTHSLDIHGKQTQQQQQQQQQPLQHQPLEGDPNSENVSPQELTLYVEKLLEQINAKFDGVSGQILGKMDEMSSRIDDLEKSIGELVQNVEEEPKQLPTPADK</sequence>
<keyword evidence="4" id="KW-1185">Reference proteome</keyword>